<dbReference type="GO" id="GO:0005635">
    <property type="term" value="C:nuclear envelope"/>
    <property type="evidence" value="ECO:0000318"/>
    <property type="project" value="GO_Central"/>
</dbReference>
<sequence>MKERLTLSEAAVLQLQGEVYELSQRDPVFEATLERLQEAGKAEVKRAQEEMAFTYQKNFLELQMQLNNDRSNLGQAQEENKWLQQEVAELREEVRAVEKKLFSEEADNSALVEKLEAEHMKREKNMRSLEARLQEIQDLLLAKMKELSSTRERNSQLQSEISYLEDKLEEHHRWENVHSLTLSSPEQTIHISPALRSSDSASLIPSKVFWGTVQSDSSPSTISTSAPPASRTVSAALADWSRTKRSLLRDGSSAEVAKPPSKPIPAGESLLGQGSDYFQVLFSEAKKHQGSNGGSWGISLKASCPPATSSALGDIKIAEVDPDGVFVKLLNSSADKEEGIGGYILQQNVNGQAIARYRFPPNVRMKANSTVKVWAASAERSGDEADAGKAPDLDSPMDFLWKGQDRLRTTFDCTTLLCKPNGQAVAWYTPIHRASKEEWDKWHSGSEFQSGSEVTVKLHNHKESERTKSKAWSSHLGRQNPSFLEKQVQIFLKREKERPPTLFPIHHPWSQSPSSPCHPNYSPTRPRTPGQAGGSLWAWSRSQSAKPQPPPGNLWAGTRRSRNVSAGTPSHRRMGRPTRSQGPNLGGMLYLGHGVPTGSAFWDRPLLPLP</sequence>
<feature type="domain" description="LTD" evidence="3">
    <location>
        <begin position="303"/>
        <end position="432"/>
    </location>
</feature>
<keyword evidence="1" id="KW-0175">Coiled coil</keyword>
<evidence type="ECO:0000313" key="5">
    <source>
        <dbReference type="Proteomes" id="UP000002279"/>
    </source>
</evidence>
<dbReference type="InterPro" id="IPR042840">
    <property type="entry name" value="LMNTD1"/>
</dbReference>
<proteinExistence type="predicted"/>
<dbReference type="PROSITE" id="PS51841">
    <property type="entry name" value="LTD"/>
    <property type="match status" value="1"/>
</dbReference>
<dbReference type="Proteomes" id="UP000002279">
    <property type="component" value="Chromosome 2"/>
</dbReference>
<dbReference type="PANTHER" id="PTHR47012">
    <property type="entry name" value="LAMIN TAIL DOMAIN-CONTAINING PROTEIN 1"/>
    <property type="match status" value="1"/>
</dbReference>
<evidence type="ECO:0000256" key="1">
    <source>
        <dbReference type="SAM" id="Coils"/>
    </source>
</evidence>
<reference evidence="4" key="3">
    <citation type="submission" date="2025-09" db="UniProtKB">
        <authorList>
            <consortium name="Ensembl"/>
        </authorList>
    </citation>
    <scope>IDENTIFICATION</scope>
    <source>
        <strain evidence="4">Glennie</strain>
    </source>
</reference>
<gene>
    <name evidence="4" type="primary">LMNTD1</name>
</gene>
<feature type="region of interest" description="Disordered" evidence="2">
    <location>
        <begin position="501"/>
        <end position="584"/>
    </location>
</feature>
<dbReference type="InterPro" id="IPR036415">
    <property type="entry name" value="Lamin_tail_dom_sf"/>
</dbReference>
<feature type="coiled-coil region" evidence="1">
    <location>
        <begin position="66"/>
        <end position="167"/>
    </location>
</feature>
<reference evidence="4 5" key="1">
    <citation type="journal article" date="2008" name="Nature">
        <title>Genome analysis of the platypus reveals unique signatures of evolution.</title>
        <authorList>
            <person name="Warren W.C."/>
            <person name="Hillier L.W."/>
            <person name="Marshall Graves J.A."/>
            <person name="Birney E."/>
            <person name="Ponting C.P."/>
            <person name="Grutzner F."/>
            <person name="Belov K."/>
            <person name="Miller W."/>
            <person name="Clarke L."/>
            <person name="Chinwalla A.T."/>
            <person name="Yang S.P."/>
            <person name="Heger A."/>
            <person name="Locke D.P."/>
            <person name="Miethke P."/>
            <person name="Waters P.D."/>
            <person name="Veyrunes F."/>
            <person name="Fulton L."/>
            <person name="Fulton B."/>
            <person name="Graves T."/>
            <person name="Wallis J."/>
            <person name="Puente X.S."/>
            <person name="Lopez-Otin C."/>
            <person name="Ordonez G.R."/>
            <person name="Eichler E.E."/>
            <person name="Chen L."/>
            <person name="Cheng Z."/>
            <person name="Deakin J.E."/>
            <person name="Alsop A."/>
            <person name="Thompson K."/>
            <person name="Kirby P."/>
            <person name="Papenfuss A.T."/>
            <person name="Wakefield M.J."/>
            <person name="Olender T."/>
            <person name="Lancet D."/>
            <person name="Huttley G.A."/>
            <person name="Smit A.F."/>
            <person name="Pask A."/>
            <person name="Temple-Smith P."/>
            <person name="Batzer M.A."/>
            <person name="Walker J.A."/>
            <person name="Konkel M.K."/>
            <person name="Harris R.S."/>
            <person name="Whittington C.M."/>
            <person name="Wong E.S."/>
            <person name="Gemmell N.J."/>
            <person name="Buschiazzo E."/>
            <person name="Vargas Jentzsch I.M."/>
            <person name="Merkel A."/>
            <person name="Schmitz J."/>
            <person name="Zemann A."/>
            <person name="Churakov G."/>
            <person name="Kriegs J.O."/>
            <person name="Brosius J."/>
            <person name="Murchison E.P."/>
            <person name="Sachidanandam R."/>
            <person name="Smith C."/>
            <person name="Hannon G.J."/>
            <person name="Tsend-Ayush E."/>
            <person name="McMillan D."/>
            <person name="Attenborough R."/>
            <person name="Rens W."/>
            <person name="Ferguson-Smith M."/>
            <person name="Lefevre C.M."/>
            <person name="Sharp J.A."/>
            <person name="Nicholas K.R."/>
            <person name="Ray D.A."/>
            <person name="Kube M."/>
            <person name="Reinhardt R."/>
            <person name="Pringle T.H."/>
            <person name="Taylor J."/>
            <person name="Jones R.C."/>
            <person name="Nixon B."/>
            <person name="Dacheux J.L."/>
            <person name="Niwa H."/>
            <person name="Sekita Y."/>
            <person name="Huang X."/>
            <person name="Stark A."/>
            <person name="Kheradpour P."/>
            <person name="Kellis M."/>
            <person name="Flicek P."/>
            <person name="Chen Y."/>
            <person name="Webber C."/>
            <person name="Hardison R."/>
            <person name="Nelson J."/>
            <person name="Hallsworth-Pepin K."/>
            <person name="Delehaunty K."/>
            <person name="Markovic C."/>
            <person name="Minx P."/>
            <person name="Feng Y."/>
            <person name="Kremitzki C."/>
            <person name="Mitreva M."/>
            <person name="Glasscock J."/>
            <person name="Wylie T."/>
            <person name="Wohldmann P."/>
            <person name="Thiru P."/>
            <person name="Nhan M.N."/>
            <person name="Pohl C.S."/>
            <person name="Smith S.M."/>
            <person name="Hou S."/>
            <person name="Nefedov M."/>
            <person name="de Jong P.J."/>
            <person name="Renfree M.B."/>
            <person name="Mardis E.R."/>
            <person name="Wilson R.K."/>
        </authorList>
    </citation>
    <scope>NUCLEOTIDE SEQUENCE [LARGE SCALE GENOMIC DNA]</scope>
    <source>
        <strain evidence="4 5">Glennie</strain>
    </source>
</reference>
<accession>A0A6I8NHT1</accession>
<evidence type="ECO:0000256" key="2">
    <source>
        <dbReference type="SAM" id="MobiDB-lite"/>
    </source>
</evidence>
<evidence type="ECO:0000313" key="4">
    <source>
        <dbReference type="Ensembl" id="ENSOANP00000040672.1"/>
    </source>
</evidence>
<dbReference type="OMA" id="MGQGKDY"/>
<name>A0A6I8NHT1_ORNAN</name>
<feature type="compositionally biased region" description="Polar residues" evidence="2">
    <location>
        <begin position="509"/>
        <end position="525"/>
    </location>
</feature>
<dbReference type="PANTHER" id="PTHR47012:SF1">
    <property type="entry name" value="LAMIN TAIL DOMAIN-CONTAINING PROTEIN 1"/>
    <property type="match status" value="1"/>
</dbReference>
<dbReference type="GeneTree" id="ENSGT00910000144343"/>
<dbReference type="Ensembl" id="ENSOANT00000057603.1">
    <property type="protein sequence ID" value="ENSOANP00000040672.1"/>
    <property type="gene ID" value="ENSOANG00000043766.1"/>
</dbReference>
<dbReference type="Pfam" id="PF00932">
    <property type="entry name" value="LTD"/>
    <property type="match status" value="1"/>
</dbReference>
<dbReference type="Gene3D" id="2.60.40.1260">
    <property type="entry name" value="Lamin Tail domain"/>
    <property type="match status" value="1"/>
</dbReference>
<evidence type="ECO:0000259" key="3">
    <source>
        <dbReference type="PROSITE" id="PS51841"/>
    </source>
</evidence>
<dbReference type="SUPFAM" id="SSF74853">
    <property type="entry name" value="Lamin A/C globular tail domain"/>
    <property type="match status" value="1"/>
</dbReference>
<organism evidence="4 5">
    <name type="scientific">Ornithorhynchus anatinus</name>
    <name type="common">Duckbill platypus</name>
    <dbReference type="NCBI Taxonomy" id="9258"/>
    <lineage>
        <taxon>Eukaryota</taxon>
        <taxon>Metazoa</taxon>
        <taxon>Chordata</taxon>
        <taxon>Craniata</taxon>
        <taxon>Vertebrata</taxon>
        <taxon>Euteleostomi</taxon>
        <taxon>Mammalia</taxon>
        <taxon>Monotremata</taxon>
        <taxon>Ornithorhynchidae</taxon>
        <taxon>Ornithorhynchus</taxon>
    </lineage>
</organism>
<dbReference type="AlphaFoldDB" id="A0A6I8NHT1"/>
<dbReference type="GO" id="GO:0005737">
    <property type="term" value="C:cytoplasm"/>
    <property type="evidence" value="ECO:0000318"/>
    <property type="project" value="GO_Central"/>
</dbReference>
<dbReference type="FunCoup" id="A0A6I8NHT1">
    <property type="interactions" value="37"/>
</dbReference>
<dbReference type="Bgee" id="ENSOANG00000043766">
    <property type="expression patterns" value="Expressed in testis and 2 other cell types or tissues"/>
</dbReference>
<reference evidence="4" key="2">
    <citation type="submission" date="2025-08" db="UniProtKB">
        <authorList>
            <consortium name="Ensembl"/>
        </authorList>
    </citation>
    <scope>IDENTIFICATION</scope>
    <source>
        <strain evidence="4">Glennie</strain>
    </source>
</reference>
<dbReference type="InterPro" id="IPR001322">
    <property type="entry name" value="Lamin_tail_dom"/>
</dbReference>
<feature type="region of interest" description="Disordered" evidence="2">
    <location>
        <begin position="246"/>
        <end position="268"/>
    </location>
</feature>
<protein>
    <recommendedName>
        <fullName evidence="3">LTD domain-containing protein</fullName>
    </recommendedName>
</protein>
<keyword evidence="5" id="KW-1185">Reference proteome</keyword>
<dbReference type="InParanoid" id="A0A6I8NHT1"/>